<reference evidence="2" key="1">
    <citation type="submission" date="2019-10" db="EMBL/GenBank/DDBJ databases">
        <title>Streptomyces sp. nov., a novel actinobacterium isolated from alkaline environment.</title>
        <authorList>
            <person name="Golinska P."/>
        </authorList>
    </citation>
    <scope>NUCLEOTIDE SEQUENCE [LARGE SCALE GENOMIC DNA]</scope>
    <source>
        <strain evidence="2">DSM 42118</strain>
    </source>
</reference>
<proteinExistence type="predicted"/>
<dbReference type="EMBL" id="VKHT01000195">
    <property type="protein sequence ID" value="MBB0244220.1"/>
    <property type="molecule type" value="Genomic_DNA"/>
</dbReference>
<name>A0A7W3TCM8_9ACTN</name>
<sequence length="42" mass="4501">MAPEVPDVLAKHVRPVVEELLARNGLALHDPVGWAVHPGGPR</sequence>
<accession>A0A7W3TCM8</accession>
<dbReference type="Proteomes" id="UP000538929">
    <property type="component" value="Unassembled WGS sequence"/>
</dbReference>
<dbReference type="GO" id="GO:0016747">
    <property type="term" value="F:acyltransferase activity, transferring groups other than amino-acyl groups"/>
    <property type="evidence" value="ECO:0007669"/>
    <property type="project" value="UniProtKB-ARBA"/>
</dbReference>
<evidence type="ECO:0000313" key="2">
    <source>
        <dbReference type="Proteomes" id="UP000538929"/>
    </source>
</evidence>
<keyword evidence="2" id="KW-1185">Reference proteome</keyword>
<dbReference type="SUPFAM" id="SSF53901">
    <property type="entry name" value="Thiolase-like"/>
    <property type="match status" value="1"/>
</dbReference>
<organism evidence="1 2">
    <name type="scientific">Streptomyces alkaliphilus</name>
    <dbReference type="NCBI Taxonomy" id="1472722"/>
    <lineage>
        <taxon>Bacteria</taxon>
        <taxon>Bacillati</taxon>
        <taxon>Actinomycetota</taxon>
        <taxon>Actinomycetes</taxon>
        <taxon>Kitasatosporales</taxon>
        <taxon>Streptomycetaceae</taxon>
        <taxon>Streptomyces</taxon>
    </lineage>
</organism>
<evidence type="ECO:0000313" key="1">
    <source>
        <dbReference type="EMBL" id="MBB0244220.1"/>
    </source>
</evidence>
<dbReference type="Gene3D" id="3.40.47.10">
    <property type="match status" value="1"/>
</dbReference>
<feature type="non-terminal residue" evidence="1">
    <location>
        <position position="42"/>
    </location>
</feature>
<gene>
    <name evidence="1" type="ORF">FNQ90_08905</name>
</gene>
<dbReference type="InterPro" id="IPR016039">
    <property type="entry name" value="Thiolase-like"/>
</dbReference>
<comment type="caution">
    <text evidence="1">The sequence shown here is derived from an EMBL/GenBank/DDBJ whole genome shotgun (WGS) entry which is preliminary data.</text>
</comment>
<protein>
    <submittedName>
        <fullName evidence="1">Type III polyketide synthase</fullName>
    </submittedName>
</protein>
<dbReference type="AlphaFoldDB" id="A0A7W3TCM8"/>